<evidence type="ECO:0000313" key="4">
    <source>
        <dbReference type="Proteomes" id="UP000287394"/>
    </source>
</evidence>
<dbReference type="Proteomes" id="UP000287394">
    <property type="component" value="Chromosome"/>
</dbReference>
<protein>
    <submittedName>
        <fullName evidence="3">Uncharacterized protein</fullName>
    </submittedName>
</protein>
<dbReference type="KEGG" id="ccot:CCAX7_38760"/>
<evidence type="ECO:0000313" key="3">
    <source>
        <dbReference type="EMBL" id="BDI31825.1"/>
    </source>
</evidence>
<feature type="region of interest" description="Disordered" evidence="1">
    <location>
        <begin position="59"/>
        <end position="82"/>
    </location>
</feature>
<keyword evidence="4" id="KW-1185">Reference proteome</keyword>
<dbReference type="InterPro" id="IPR023614">
    <property type="entry name" value="Porin_dom_sf"/>
</dbReference>
<keyword evidence="2" id="KW-0732">Signal</keyword>
<name>A0A402D3S3_9BACT</name>
<gene>
    <name evidence="3" type="ORF">CCAX7_38760</name>
</gene>
<accession>A0A402D3S3</accession>
<evidence type="ECO:0000256" key="2">
    <source>
        <dbReference type="SAM" id="SignalP"/>
    </source>
</evidence>
<dbReference type="EMBL" id="AP025739">
    <property type="protein sequence ID" value="BDI31825.1"/>
    <property type="molecule type" value="Genomic_DNA"/>
</dbReference>
<dbReference type="AlphaFoldDB" id="A0A402D3S3"/>
<sequence>MTLCGSSSRSFGFLGCCALLALIAPASANAVDTAPSAAASPQTPANAAPDAAPLPAPGAVIPLAPATDLPPPETPEPSAVPIGDRLLIDGDLDLRYRTSTRGRTHSAWANNAEVDLNYPLISHGRSYGAVVVQGMAENPADSSISRGVNLGEAYVVYQIPLGEDSDATAYVKAGRFQIPFALLATYDPHLLLVQPLYSQSLGIRNDVGVQISGRFYGILNYDLSLTSGSSSTSFDTRGKNVVTFRLGRTFYTRNGIVNVGGSMLTGRLPITDIDKDHPFAVDLPPSGRIITDRGVGYINKTRIAGDGTLLYKNVTARGEVVSGADNDQRVLGYFLEGVYKFGGRASSVVERSFWAYPEGKSSAIRTGVGINYNAGAHLTFRTLYEVLNDTPRDQAQIQRQQLTLQALLRF</sequence>
<organism evidence="3 4">
    <name type="scientific">Capsulimonas corticalis</name>
    <dbReference type="NCBI Taxonomy" id="2219043"/>
    <lineage>
        <taxon>Bacteria</taxon>
        <taxon>Bacillati</taxon>
        <taxon>Armatimonadota</taxon>
        <taxon>Armatimonadia</taxon>
        <taxon>Capsulimonadales</taxon>
        <taxon>Capsulimonadaceae</taxon>
        <taxon>Capsulimonas</taxon>
    </lineage>
</organism>
<feature type="chain" id="PRO_5043355074" evidence="2">
    <location>
        <begin position="31"/>
        <end position="410"/>
    </location>
</feature>
<evidence type="ECO:0000256" key="1">
    <source>
        <dbReference type="SAM" id="MobiDB-lite"/>
    </source>
</evidence>
<feature type="signal peptide" evidence="2">
    <location>
        <begin position="1"/>
        <end position="30"/>
    </location>
</feature>
<dbReference type="OrthoDB" id="9943310at2"/>
<dbReference type="RefSeq" id="WP_125206265.1">
    <property type="nucleotide sequence ID" value="NZ_AP025739.1"/>
</dbReference>
<proteinExistence type="predicted"/>
<reference evidence="3 4" key="1">
    <citation type="journal article" date="2019" name="Int. J. Syst. Evol. Microbiol.">
        <title>Capsulimonas corticalis gen. nov., sp. nov., an aerobic capsulated bacterium, of a novel bacterial order, Capsulimonadales ord. nov., of the class Armatimonadia of the phylum Armatimonadetes.</title>
        <authorList>
            <person name="Li J."/>
            <person name="Kudo C."/>
            <person name="Tonouchi A."/>
        </authorList>
    </citation>
    <scope>NUCLEOTIDE SEQUENCE [LARGE SCALE GENOMIC DNA]</scope>
    <source>
        <strain evidence="3 4">AX-7</strain>
    </source>
</reference>
<dbReference type="Gene3D" id="2.40.160.10">
    <property type="entry name" value="Porin"/>
    <property type="match status" value="1"/>
</dbReference>